<evidence type="ECO:0000259" key="2">
    <source>
        <dbReference type="Pfam" id="PF07885"/>
    </source>
</evidence>
<feature type="transmembrane region" description="Helical" evidence="1">
    <location>
        <begin position="64"/>
        <end position="82"/>
    </location>
</feature>
<keyword evidence="1" id="KW-0812">Transmembrane</keyword>
<dbReference type="Pfam" id="PF07885">
    <property type="entry name" value="Ion_trans_2"/>
    <property type="match status" value="1"/>
</dbReference>
<dbReference type="Proteomes" id="UP000315215">
    <property type="component" value="Chromosome"/>
</dbReference>
<protein>
    <submittedName>
        <fullName evidence="3">Two pore domain potassium channel family protein</fullName>
    </submittedName>
</protein>
<reference evidence="3 4" key="1">
    <citation type="submission" date="2019-07" db="EMBL/GenBank/DDBJ databases">
        <authorList>
            <person name="Li J."/>
        </authorList>
    </citation>
    <scope>NUCLEOTIDE SEQUENCE [LARGE SCALE GENOMIC DNA]</scope>
    <source>
        <strain evidence="3 4">TKL69</strain>
    </source>
</reference>
<dbReference type="InterPro" id="IPR013099">
    <property type="entry name" value="K_chnl_dom"/>
</dbReference>
<evidence type="ECO:0000313" key="4">
    <source>
        <dbReference type="Proteomes" id="UP000315215"/>
    </source>
</evidence>
<gene>
    <name evidence="3" type="ORF">FN924_03985</name>
</gene>
<dbReference type="GO" id="GO:0034220">
    <property type="term" value="P:monoatomic ion transmembrane transport"/>
    <property type="evidence" value="ECO:0007669"/>
    <property type="project" value="UniProtKB-KW"/>
</dbReference>
<evidence type="ECO:0000256" key="1">
    <source>
        <dbReference type="SAM" id="Phobius"/>
    </source>
</evidence>
<feature type="transmembrane region" description="Helical" evidence="1">
    <location>
        <begin position="21"/>
        <end position="43"/>
    </location>
</feature>
<accession>A0A516KL27</accession>
<keyword evidence="3" id="KW-0813">Transport</keyword>
<keyword evidence="4" id="KW-1185">Reference proteome</keyword>
<organism evidence="3 4">
    <name type="scientific">Radiobacillus deserti</name>
    <dbReference type="NCBI Taxonomy" id="2594883"/>
    <lineage>
        <taxon>Bacteria</taxon>
        <taxon>Bacillati</taxon>
        <taxon>Bacillota</taxon>
        <taxon>Bacilli</taxon>
        <taxon>Bacillales</taxon>
        <taxon>Bacillaceae</taxon>
        <taxon>Radiobacillus</taxon>
    </lineage>
</organism>
<feature type="domain" description="Potassium channel" evidence="2">
    <location>
        <begin position="32"/>
        <end position="112"/>
    </location>
</feature>
<keyword evidence="3" id="KW-0406">Ion transport</keyword>
<dbReference type="AlphaFoldDB" id="A0A516KL27"/>
<dbReference type="SUPFAM" id="SSF81324">
    <property type="entry name" value="Voltage-gated potassium channels"/>
    <property type="match status" value="1"/>
</dbReference>
<dbReference type="Gene3D" id="1.10.287.70">
    <property type="match status" value="1"/>
</dbReference>
<evidence type="ECO:0000313" key="3">
    <source>
        <dbReference type="EMBL" id="QDP42087.1"/>
    </source>
</evidence>
<keyword evidence="1" id="KW-1133">Transmembrane helix</keyword>
<feature type="transmembrane region" description="Helical" evidence="1">
    <location>
        <begin position="88"/>
        <end position="110"/>
    </location>
</feature>
<proteinExistence type="predicted"/>
<sequence length="123" mass="13531">MGISLYTFLHFHPKGFFSLEIFYTLAVVYLTVLVSFAIMYFALSFHGVILLEGNSLKEVGVIESMAHSLYFSGVTLLTVGYGDITPVGFGRLLALAEALIGYILPAAFFLKVYQHHSTGKKDG</sequence>
<dbReference type="OrthoDB" id="9813518at2"/>
<dbReference type="EMBL" id="CP041666">
    <property type="protein sequence ID" value="QDP42087.1"/>
    <property type="molecule type" value="Genomic_DNA"/>
</dbReference>
<keyword evidence="3" id="KW-0407">Ion channel</keyword>
<name>A0A516KL27_9BACI</name>
<dbReference type="KEGG" id="aqt:FN924_03985"/>
<keyword evidence="1" id="KW-0472">Membrane</keyword>